<dbReference type="EMBL" id="JAENIL010000040">
    <property type="protein sequence ID" value="MBK1879090.1"/>
    <property type="molecule type" value="Genomic_DNA"/>
</dbReference>
<protein>
    <submittedName>
        <fullName evidence="2">GNAT family N-acetyltransferase</fullName>
    </submittedName>
</protein>
<evidence type="ECO:0000313" key="3">
    <source>
        <dbReference type="Proteomes" id="UP000617628"/>
    </source>
</evidence>
<keyword evidence="3" id="KW-1185">Reference proteome</keyword>
<gene>
    <name evidence="2" type="ORF">JIN87_19555</name>
</gene>
<dbReference type="PROSITE" id="PS51186">
    <property type="entry name" value="GNAT"/>
    <property type="match status" value="1"/>
</dbReference>
<organism evidence="2 3">
    <name type="scientific">Pelagicoccus mobilis</name>
    <dbReference type="NCBI Taxonomy" id="415221"/>
    <lineage>
        <taxon>Bacteria</taxon>
        <taxon>Pseudomonadati</taxon>
        <taxon>Verrucomicrobiota</taxon>
        <taxon>Opitutia</taxon>
        <taxon>Puniceicoccales</taxon>
        <taxon>Pelagicoccaceae</taxon>
        <taxon>Pelagicoccus</taxon>
    </lineage>
</organism>
<accession>A0A934S0S6</accession>
<feature type="domain" description="N-acetyltransferase" evidence="1">
    <location>
        <begin position="33"/>
        <end position="180"/>
    </location>
</feature>
<dbReference type="CDD" id="cd04301">
    <property type="entry name" value="NAT_SF"/>
    <property type="match status" value="1"/>
</dbReference>
<dbReference type="Gene3D" id="3.40.630.30">
    <property type="match status" value="1"/>
</dbReference>
<dbReference type="InterPro" id="IPR016181">
    <property type="entry name" value="Acyl_CoA_acyltransferase"/>
</dbReference>
<dbReference type="AlphaFoldDB" id="A0A934S0S6"/>
<proteinExistence type="predicted"/>
<dbReference type="Proteomes" id="UP000617628">
    <property type="component" value="Unassembled WGS sequence"/>
</dbReference>
<sequence length="189" mass="21866">MEKSESMQALEPLLEMLREGFEGLPEIELPDRFRLRRFREGDEAAWCRVIGQAFGGQRTIEYFEENMVQYAGARLERIYFIEDENEVVCATAAAYGDDEIGYVHYVGLADGYEGKRLGYWVCLAVLHDFRDRGCSACYLKTDDFRTPALKTYARLGFKPKVVHENQIARWRKVAETIDCPDLVDTIEDR</sequence>
<name>A0A934S0S6_9BACT</name>
<dbReference type="GO" id="GO:0016747">
    <property type="term" value="F:acyltransferase activity, transferring groups other than amino-acyl groups"/>
    <property type="evidence" value="ECO:0007669"/>
    <property type="project" value="InterPro"/>
</dbReference>
<evidence type="ECO:0000313" key="2">
    <source>
        <dbReference type="EMBL" id="MBK1879090.1"/>
    </source>
</evidence>
<dbReference type="InterPro" id="IPR000182">
    <property type="entry name" value="GNAT_dom"/>
</dbReference>
<evidence type="ECO:0000259" key="1">
    <source>
        <dbReference type="PROSITE" id="PS51186"/>
    </source>
</evidence>
<reference evidence="2" key="1">
    <citation type="submission" date="2021-01" db="EMBL/GenBank/DDBJ databases">
        <title>Modified the classification status of verrucomicrobia.</title>
        <authorList>
            <person name="Feng X."/>
        </authorList>
    </citation>
    <scope>NUCLEOTIDE SEQUENCE</scope>
    <source>
        <strain evidence="2">KCTC 13126</strain>
    </source>
</reference>
<dbReference type="RefSeq" id="WP_200357303.1">
    <property type="nucleotide sequence ID" value="NZ_JAENIL010000040.1"/>
</dbReference>
<dbReference type="SUPFAM" id="SSF55729">
    <property type="entry name" value="Acyl-CoA N-acyltransferases (Nat)"/>
    <property type="match status" value="1"/>
</dbReference>
<dbReference type="Pfam" id="PF00583">
    <property type="entry name" value="Acetyltransf_1"/>
    <property type="match status" value="1"/>
</dbReference>
<comment type="caution">
    <text evidence="2">The sequence shown here is derived from an EMBL/GenBank/DDBJ whole genome shotgun (WGS) entry which is preliminary data.</text>
</comment>